<evidence type="ECO:0000256" key="8">
    <source>
        <dbReference type="ARBA" id="ARBA00023157"/>
    </source>
</evidence>
<dbReference type="InterPro" id="IPR003598">
    <property type="entry name" value="Ig_sub2"/>
</dbReference>
<dbReference type="InterPro" id="IPR007110">
    <property type="entry name" value="Ig-like_dom"/>
</dbReference>
<feature type="domain" description="Ig-like" evidence="11">
    <location>
        <begin position="161"/>
        <end position="251"/>
    </location>
</feature>
<evidence type="ECO:0000259" key="11">
    <source>
        <dbReference type="PROSITE" id="PS50835"/>
    </source>
</evidence>
<dbReference type="InterPro" id="IPR036179">
    <property type="entry name" value="Ig-like_dom_sf"/>
</dbReference>
<evidence type="ECO:0000256" key="6">
    <source>
        <dbReference type="ARBA" id="ARBA00022989"/>
    </source>
</evidence>
<dbReference type="Pfam" id="PF07679">
    <property type="entry name" value="I-set"/>
    <property type="match status" value="2"/>
</dbReference>
<evidence type="ECO:0000256" key="1">
    <source>
        <dbReference type="ARBA" id="ARBA00004167"/>
    </source>
</evidence>
<dbReference type="CDD" id="cd20956">
    <property type="entry name" value="IgI_4_Dscam"/>
    <property type="match status" value="1"/>
</dbReference>
<dbReference type="InterPro" id="IPR013783">
    <property type="entry name" value="Ig-like_fold"/>
</dbReference>
<name>A0A9P0H4S0_NEZVI</name>
<dbReference type="GO" id="GO:0007417">
    <property type="term" value="P:central nervous system development"/>
    <property type="evidence" value="ECO:0007669"/>
    <property type="project" value="TreeGrafter"/>
</dbReference>
<keyword evidence="9" id="KW-0393">Immunoglobulin domain</keyword>
<keyword evidence="3" id="KW-0732">Signal</keyword>
<dbReference type="GO" id="GO:0007411">
    <property type="term" value="P:axon guidance"/>
    <property type="evidence" value="ECO:0007669"/>
    <property type="project" value="TreeGrafter"/>
</dbReference>
<gene>
    <name evidence="12" type="ORF">NEZAVI_LOCUS4911</name>
</gene>
<keyword evidence="6 10" id="KW-1133">Transmembrane helix</keyword>
<evidence type="ECO:0000256" key="10">
    <source>
        <dbReference type="SAM" id="Phobius"/>
    </source>
</evidence>
<dbReference type="GO" id="GO:0098632">
    <property type="term" value="F:cell-cell adhesion mediator activity"/>
    <property type="evidence" value="ECO:0007669"/>
    <property type="project" value="TreeGrafter"/>
</dbReference>
<evidence type="ECO:0000313" key="12">
    <source>
        <dbReference type="EMBL" id="CAH1394397.1"/>
    </source>
</evidence>
<keyword evidence="7 10" id="KW-0472">Membrane</keyword>
<proteinExistence type="predicted"/>
<dbReference type="GO" id="GO:0070593">
    <property type="term" value="P:dendrite self-avoidance"/>
    <property type="evidence" value="ECO:0007669"/>
    <property type="project" value="TreeGrafter"/>
</dbReference>
<keyword evidence="4" id="KW-0677">Repeat</keyword>
<reference evidence="12" key="1">
    <citation type="submission" date="2022-01" db="EMBL/GenBank/DDBJ databases">
        <authorList>
            <person name="King R."/>
        </authorList>
    </citation>
    <scope>NUCLEOTIDE SEQUENCE</scope>
</reference>
<dbReference type="OrthoDB" id="5969272at2759"/>
<dbReference type="PANTHER" id="PTHR10075:SF14">
    <property type="entry name" value="CELL ADHESION MOLECULE DSCAM2-RELATED"/>
    <property type="match status" value="1"/>
</dbReference>
<dbReference type="SUPFAM" id="SSF48726">
    <property type="entry name" value="Immunoglobulin"/>
    <property type="match status" value="2"/>
</dbReference>
<keyword evidence="2 10" id="KW-0812">Transmembrane</keyword>
<keyword evidence="5" id="KW-0130">Cell adhesion</keyword>
<dbReference type="InterPro" id="IPR003599">
    <property type="entry name" value="Ig_sub"/>
</dbReference>
<feature type="transmembrane region" description="Helical" evidence="10">
    <location>
        <begin position="286"/>
        <end position="303"/>
    </location>
</feature>
<evidence type="ECO:0000256" key="3">
    <source>
        <dbReference type="ARBA" id="ARBA00022729"/>
    </source>
</evidence>
<dbReference type="EMBL" id="OV725078">
    <property type="protein sequence ID" value="CAH1394397.1"/>
    <property type="molecule type" value="Genomic_DNA"/>
</dbReference>
<evidence type="ECO:0000256" key="4">
    <source>
        <dbReference type="ARBA" id="ARBA00022737"/>
    </source>
</evidence>
<accession>A0A9P0H4S0</accession>
<dbReference type="GO" id="GO:0030424">
    <property type="term" value="C:axon"/>
    <property type="evidence" value="ECO:0007669"/>
    <property type="project" value="TreeGrafter"/>
</dbReference>
<dbReference type="InterPro" id="IPR013098">
    <property type="entry name" value="Ig_I-set"/>
</dbReference>
<dbReference type="PROSITE" id="PS50835">
    <property type="entry name" value="IG_LIKE"/>
    <property type="match status" value="2"/>
</dbReference>
<dbReference type="GO" id="GO:0007156">
    <property type="term" value="P:homophilic cell adhesion via plasma membrane adhesion molecules"/>
    <property type="evidence" value="ECO:0007669"/>
    <property type="project" value="TreeGrafter"/>
</dbReference>
<dbReference type="AlphaFoldDB" id="A0A9P0H4S0"/>
<comment type="subcellular location">
    <subcellularLocation>
        <location evidence="1">Membrane</location>
        <topology evidence="1">Single-pass membrane protein</topology>
    </subcellularLocation>
</comment>
<dbReference type="GO" id="GO:0005886">
    <property type="term" value="C:plasma membrane"/>
    <property type="evidence" value="ECO:0007669"/>
    <property type="project" value="TreeGrafter"/>
</dbReference>
<evidence type="ECO:0000313" key="13">
    <source>
        <dbReference type="Proteomes" id="UP001152798"/>
    </source>
</evidence>
<feature type="domain" description="Ig-like" evidence="11">
    <location>
        <begin position="26"/>
        <end position="121"/>
    </location>
</feature>
<organism evidence="12 13">
    <name type="scientific">Nezara viridula</name>
    <name type="common">Southern green stink bug</name>
    <name type="synonym">Cimex viridulus</name>
    <dbReference type="NCBI Taxonomy" id="85310"/>
    <lineage>
        <taxon>Eukaryota</taxon>
        <taxon>Metazoa</taxon>
        <taxon>Ecdysozoa</taxon>
        <taxon>Arthropoda</taxon>
        <taxon>Hexapoda</taxon>
        <taxon>Insecta</taxon>
        <taxon>Pterygota</taxon>
        <taxon>Neoptera</taxon>
        <taxon>Paraneoptera</taxon>
        <taxon>Hemiptera</taxon>
        <taxon>Heteroptera</taxon>
        <taxon>Panheteroptera</taxon>
        <taxon>Pentatomomorpha</taxon>
        <taxon>Pentatomoidea</taxon>
        <taxon>Pentatomidae</taxon>
        <taxon>Pentatominae</taxon>
        <taxon>Nezara</taxon>
    </lineage>
</organism>
<dbReference type="FunFam" id="2.60.40.10:FF:000017">
    <property type="entry name" value="Down syndrome cell adhesion molecule b"/>
    <property type="match status" value="1"/>
</dbReference>
<evidence type="ECO:0000256" key="7">
    <source>
        <dbReference type="ARBA" id="ARBA00023136"/>
    </source>
</evidence>
<dbReference type="SMART" id="SM00408">
    <property type="entry name" value="IGc2"/>
    <property type="match status" value="2"/>
</dbReference>
<sequence>MYQCLVRDEDISMQATFQLVLGASKPQLTYKFIQQTVQPGPAMSLKCIAIGNPTPQITWAVDAFPLAMNERFLIGQYVTLNGDVVSHVNISNVRVEDGGIYQCKASNKVGETFHSAEMRVYGAPYIRKIPNISAVAGEPLYLPCPIAGYPIDVITWEKVPPKLGPFTFGELVEGVRTQVQCVVQSGDPPLTLTWLKDGVEFSSDLGVHITKDDFSSTLAIGKVGLEHSGDYTCVATNPAKSTKLSSRLTVSGIVWQLCKWIMHCSLLHMHTFDFPTLNIFLNGFEHLQLLMFLFLYCILNIVLKL</sequence>
<dbReference type="PANTHER" id="PTHR10075">
    <property type="entry name" value="BASIGIN RELATED"/>
    <property type="match status" value="1"/>
</dbReference>
<evidence type="ECO:0000256" key="2">
    <source>
        <dbReference type="ARBA" id="ARBA00022692"/>
    </source>
</evidence>
<dbReference type="Proteomes" id="UP001152798">
    <property type="component" value="Chromosome 2"/>
</dbReference>
<dbReference type="SMART" id="SM00409">
    <property type="entry name" value="IG"/>
    <property type="match status" value="2"/>
</dbReference>
<protein>
    <recommendedName>
        <fullName evidence="11">Ig-like domain-containing protein</fullName>
    </recommendedName>
</protein>
<evidence type="ECO:0000256" key="9">
    <source>
        <dbReference type="ARBA" id="ARBA00023319"/>
    </source>
</evidence>
<keyword evidence="8" id="KW-1015">Disulfide bond</keyword>
<dbReference type="FunFam" id="2.60.40.10:FF:000333">
    <property type="entry name" value="Down syndrome cell adhesion molecule"/>
    <property type="match status" value="1"/>
</dbReference>
<dbReference type="Gene3D" id="2.60.40.10">
    <property type="entry name" value="Immunoglobulins"/>
    <property type="match status" value="2"/>
</dbReference>
<keyword evidence="13" id="KW-1185">Reference proteome</keyword>
<evidence type="ECO:0000256" key="5">
    <source>
        <dbReference type="ARBA" id="ARBA00022889"/>
    </source>
</evidence>